<dbReference type="EMBL" id="BJCL01000006">
    <property type="protein sequence ID" value="GCL63472.1"/>
    <property type="molecule type" value="Genomic_DNA"/>
</dbReference>
<dbReference type="Gene3D" id="2.160.10.10">
    <property type="entry name" value="Hexapeptide repeat proteins"/>
    <property type="match status" value="1"/>
</dbReference>
<comment type="caution">
    <text evidence="1">The sequence shown here is derived from an EMBL/GenBank/DDBJ whole genome shotgun (WGS) entry which is preliminary data.</text>
</comment>
<dbReference type="PANTHER" id="PTHR23416">
    <property type="entry name" value="SIALIC ACID SYNTHASE-RELATED"/>
    <property type="match status" value="1"/>
</dbReference>
<sequence>MNAWRGHLNRWRRRIAQLLLHRVVFGELSQGRWLPHTRIAPSTCIEHDDRLALADHVFIGAFNFIEASGGVTVGEGVQITHHVSIVTHSSHRAQRLLAKAYVLWPAGQPRPGWVAGPVAIGPWCFIGPHSLLEPGTTLGAGCIVRAGSVLRGDYPAHSLIAGNPAVVVGDARTGDQRWLEAEPGLRADYEAWAAARPAEPA</sequence>
<reference evidence="2" key="1">
    <citation type="submission" date="2019-03" db="EMBL/GenBank/DDBJ databases">
        <title>Aquabacterium pictum sp.nov., the first bacteriochlorophyll a-containing freshwater bacterium in the genus Aquabacterium of the class Betaproteobacteria.</title>
        <authorList>
            <person name="Hirose S."/>
            <person name="Tank M."/>
            <person name="Hara E."/>
            <person name="Tamaki H."/>
            <person name="Takaichi S."/>
            <person name="Haruta S."/>
            <person name="Hanada S."/>
        </authorList>
    </citation>
    <scope>NUCLEOTIDE SEQUENCE [LARGE SCALE GENOMIC DNA]</scope>
    <source>
        <strain evidence="2">W35</strain>
    </source>
</reference>
<dbReference type="SUPFAM" id="SSF51161">
    <property type="entry name" value="Trimeric LpxA-like enzymes"/>
    <property type="match status" value="1"/>
</dbReference>
<protein>
    <recommendedName>
        <fullName evidence="3">Acetyltransferase</fullName>
    </recommendedName>
</protein>
<dbReference type="OrthoDB" id="9801697at2"/>
<dbReference type="InterPro" id="IPR051159">
    <property type="entry name" value="Hexapeptide_acetyltransf"/>
</dbReference>
<dbReference type="InterPro" id="IPR011004">
    <property type="entry name" value="Trimer_LpxA-like_sf"/>
</dbReference>
<evidence type="ECO:0008006" key="3">
    <source>
        <dbReference type="Google" id="ProtNLM"/>
    </source>
</evidence>
<dbReference type="CDD" id="cd04647">
    <property type="entry name" value="LbH_MAT_like"/>
    <property type="match status" value="1"/>
</dbReference>
<evidence type="ECO:0000313" key="1">
    <source>
        <dbReference type="EMBL" id="GCL63472.1"/>
    </source>
</evidence>
<proteinExistence type="predicted"/>
<gene>
    <name evidence="1" type="ORF">AQPW35_25530</name>
</gene>
<dbReference type="Pfam" id="PF14602">
    <property type="entry name" value="Hexapep_2"/>
    <property type="match status" value="1"/>
</dbReference>
<dbReference type="RefSeq" id="WP_137733223.1">
    <property type="nucleotide sequence ID" value="NZ_BJCL01000006.1"/>
</dbReference>
<dbReference type="AlphaFoldDB" id="A0A480ATP5"/>
<accession>A0A480ATP5</accession>
<dbReference type="Proteomes" id="UP000301751">
    <property type="component" value="Unassembled WGS sequence"/>
</dbReference>
<organism evidence="1 2">
    <name type="scientific">Pseudaquabacterium pictum</name>
    <dbReference type="NCBI Taxonomy" id="2315236"/>
    <lineage>
        <taxon>Bacteria</taxon>
        <taxon>Pseudomonadati</taxon>
        <taxon>Pseudomonadota</taxon>
        <taxon>Betaproteobacteria</taxon>
        <taxon>Burkholderiales</taxon>
        <taxon>Sphaerotilaceae</taxon>
        <taxon>Pseudaquabacterium</taxon>
    </lineage>
</organism>
<evidence type="ECO:0000313" key="2">
    <source>
        <dbReference type="Proteomes" id="UP000301751"/>
    </source>
</evidence>
<keyword evidence="2" id="KW-1185">Reference proteome</keyword>
<dbReference type="InterPro" id="IPR001451">
    <property type="entry name" value="Hexapep"/>
</dbReference>
<name>A0A480ATP5_9BURK</name>